<dbReference type="Proteomes" id="UP000586827">
    <property type="component" value="Unassembled WGS sequence"/>
</dbReference>
<dbReference type="AlphaFoldDB" id="A0A849C666"/>
<comment type="caution">
    <text evidence="2">The sequence shown here is derived from an EMBL/GenBank/DDBJ whole genome shotgun (WGS) entry which is preliminary data.</text>
</comment>
<evidence type="ECO:0000313" key="3">
    <source>
        <dbReference type="Proteomes" id="UP000586827"/>
    </source>
</evidence>
<feature type="region of interest" description="Disordered" evidence="1">
    <location>
        <begin position="38"/>
        <end position="66"/>
    </location>
</feature>
<proteinExistence type="predicted"/>
<reference evidence="2 3" key="1">
    <citation type="submission" date="2020-05" db="EMBL/GenBank/DDBJ databases">
        <title>MicrobeNet Type strains.</title>
        <authorList>
            <person name="Nicholson A.C."/>
        </authorList>
    </citation>
    <scope>NUCLEOTIDE SEQUENCE [LARGE SCALE GENOMIC DNA]</scope>
    <source>
        <strain evidence="2 3">JCM 3224</strain>
    </source>
</reference>
<keyword evidence="3" id="KW-1185">Reference proteome</keyword>
<sequence>MMPDYWFERGIADIAQSTGVTSTGLILLRVADPDLETRASTNDRRTSGMAGGSVKLAAAASSMRSP</sequence>
<evidence type="ECO:0000256" key="1">
    <source>
        <dbReference type="SAM" id="MobiDB-lite"/>
    </source>
</evidence>
<name>A0A849C666_9NOCA</name>
<gene>
    <name evidence="2" type="ORF">HLB23_25680</name>
</gene>
<accession>A0A849C666</accession>
<dbReference type="RefSeq" id="WP_067527793.1">
    <property type="nucleotide sequence ID" value="NZ_JABELX010000009.1"/>
</dbReference>
<organism evidence="2 3">
    <name type="scientific">Nocardia uniformis</name>
    <dbReference type="NCBI Taxonomy" id="53432"/>
    <lineage>
        <taxon>Bacteria</taxon>
        <taxon>Bacillati</taxon>
        <taxon>Actinomycetota</taxon>
        <taxon>Actinomycetes</taxon>
        <taxon>Mycobacteriales</taxon>
        <taxon>Nocardiaceae</taxon>
        <taxon>Nocardia</taxon>
    </lineage>
</organism>
<evidence type="ECO:0000313" key="2">
    <source>
        <dbReference type="EMBL" id="NNH73206.1"/>
    </source>
</evidence>
<dbReference type="EMBL" id="JABELX010000009">
    <property type="protein sequence ID" value="NNH73206.1"/>
    <property type="molecule type" value="Genomic_DNA"/>
</dbReference>
<protein>
    <submittedName>
        <fullName evidence="2">Uncharacterized protein</fullName>
    </submittedName>
</protein>